<reference evidence="1" key="3">
    <citation type="submission" date="2025-09" db="UniProtKB">
        <authorList>
            <consortium name="Ensembl"/>
        </authorList>
    </citation>
    <scope>IDENTIFICATION</scope>
</reference>
<reference evidence="1" key="2">
    <citation type="submission" date="2025-08" db="UniProtKB">
        <authorList>
            <consortium name="Ensembl"/>
        </authorList>
    </citation>
    <scope>IDENTIFICATION</scope>
</reference>
<reference evidence="1 2" key="1">
    <citation type="submission" date="2012-03" db="EMBL/GenBank/DDBJ databases">
        <title>Whole Genome Assembly of Papio anubis.</title>
        <authorList>
            <person name="Liu Y.L."/>
            <person name="Abraham K.A."/>
            <person name="Akbar H.A."/>
            <person name="Ali S.A."/>
            <person name="Anosike U.A."/>
            <person name="Aqrawi P.A."/>
            <person name="Arias F.A."/>
            <person name="Attaway T.A."/>
            <person name="Awwad R.A."/>
            <person name="Babu C.B."/>
            <person name="Bandaranaike D.B."/>
            <person name="Battles P.B."/>
            <person name="Bell A.B."/>
            <person name="Beltran B.B."/>
            <person name="Berhane-Mersha D.B."/>
            <person name="Bess C.B."/>
            <person name="Bickham C.B."/>
            <person name="Bolden T.B."/>
            <person name="Carter K.C."/>
            <person name="Chau D.C."/>
            <person name="Chavez A.C."/>
            <person name="Clerc-Blankenburg K.C."/>
            <person name="Coyle M.C."/>
            <person name="Dao M.D."/>
            <person name="Davila M.L.D."/>
            <person name="Davy-Carroll L.D."/>
            <person name="Denson S.D."/>
            <person name="Dinh H.D."/>
            <person name="Fernandez S.F."/>
            <person name="Fernando P.F."/>
            <person name="Forbes L.F."/>
            <person name="Francis C.F."/>
            <person name="Francisco L.F."/>
            <person name="Fu Q.F."/>
            <person name="Garcia-Iii R.G."/>
            <person name="Garrett T.G."/>
            <person name="Gross S.G."/>
            <person name="Gubbala S.G."/>
            <person name="Hirani K.H."/>
            <person name="Hogues M.H."/>
            <person name="Hollins B.H."/>
            <person name="Jackson L.J."/>
            <person name="Javaid M.J."/>
            <person name="Jhangiani S.J."/>
            <person name="Johnson A.J."/>
            <person name="Johnson B.J."/>
            <person name="Jones J.J."/>
            <person name="Joshi V.J."/>
            <person name="Kalu J.K."/>
            <person name="Khan N.K."/>
            <person name="Korchina V.K."/>
            <person name="Kovar C.K."/>
            <person name="Lago L.L."/>
            <person name="Lara F.L."/>
            <person name="Le T.-K.L."/>
            <person name="Lee S.L."/>
            <person name="Legall-Iii F.L."/>
            <person name="Lemon S.L."/>
            <person name="Liu J.L."/>
            <person name="Liu Y.-S.L."/>
            <person name="Liyanage D.L."/>
            <person name="Lopez J.L."/>
            <person name="Lorensuhewa L.L."/>
            <person name="Mata R.M."/>
            <person name="Mathew T.M."/>
            <person name="Mercado C.M."/>
            <person name="Mercado I.M."/>
            <person name="Morales K.M."/>
            <person name="Morgan M.M."/>
            <person name="Munidasa M.M."/>
            <person name="Ngo D.N."/>
            <person name="Nguyen L.N."/>
            <person name="Nguyen T.N."/>
            <person name="Nguyen N.N."/>
            <person name="Obregon M.O."/>
            <person name="Okwuonu G.O."/>
            <person name="Ongeri F.O."/>
            <person name="Onwere C.O."/>
            <person name="Osifeso I.O."/>
            <person name="Parra A.P."/>
            <person name="Patil S.P."/>
            <person name="Perez A.P."/>
            <person name="Perez Y.P."/>
            <person name="Pham C.P."/>
            <person name="Pu L.-L.P."/>
            <person name="Puazo M.P."/>
            <person name="Quiroz J.Q."/>
            <person name="Rouhana J.R."/>
            <person name="Ruiz M.R."/>
            <person name="Ruiz S.-J.R."/>
            <person name="Saada N.S."/>
            <person name="Santibanez J.S."/>
            <person name="Scheel M.S."/>
            <person name="Schneider B.S."/>
            <person name="Simmons D.S."/>
            <person name="Sisson I.S."/>
            <person name="Tang L.-Y.T."/>
            <person name="Thornton R.T."/>
            <person name="Tisius J.T."/>
            <person name="Toledanes G.T."/>
            <person name="Trejos Z.T."/>
            <person name="Usmani K.U."/>
            <person name="Varghese R.V."/>
            <person name="Vattathil S.V."/>
            <person name="Vee V.V."/>
            <person name="Walker D.W."/>
            <person name="Weissenberger G.W."/>
            <person name="White C.W."/>
            <person name="Williams A.W."/>
            <person name="Woodworth J.W."/>
            <person name="Wright R.W."/>
            <person name="Zhu Y.Z."/>
            <person name="Han Y.H."/>
            <person name="Newsham I.N."/>
            <person name="Nazareth L.N."/>
            <person name="Worley K.W."/>
            <person name="Muzny D.M."/>
            <person name="Rogers J.R."/>
            <person name="Gibbs R.G."/>
        </authorList>
    </citation>
    <scope>NUCLEOTIDE SEQUENCE [LARGE SCALE GENOMIC DNA]</scope>
</reference>
<protein>
    <submittedName>
        <fullName evidence="1">Uncharacterized protein</fullName>
    </submittedName>
</protein>
<dbReference type="GeneTree" id="ENSGT01120000271815"/>
<evidence type="ECO:0000313" key="2">
    <source>
        <dbReference type="Proteomes" id="UP000028761"/>
    </source>
</evidence>
<dbReference type="Ensembl" id="ENSPANT00000067544.1">
    <property type="protein sequence ID" value="ENSPANP00000057750.1"/>
    <property type="gene ID" value="ENSPANG00000040742.1"/>
</dbReference>
<keyword evidence="2" id="KW-1185">Reference proteome</keyword>
<dbReference type="Proteomes" id="UP000028761">
    <property type="component" value="Chromosome 1"/>
</dbReference>
<accession>A0A8I5P0U3</accession>
<proteinExistence type="predicted"/>
<sequence>MLLNKDIPKTGQFTEERGLIGLTVPHGWGCLTIMAYGKEEQVTSYMDGNRQKLTRKTQALSLLKILVGEESRSVTQAGVQWHNLSSLQPLLGSSDSCASASQAVGITGVLHRAKFRILVQMGFHHVGQAGLEMLTSIVPPASASQSAGITDVSHCAQLHLDNFFFFLER</sequence>
<name>A0A8I5P0U3_PAPAN</name>
<evidence type="ECO:0000313" key="1">
    <source>
        <dbReference type="Ensembl" id="ENSPANP00000057750.1"/>
    </source>
</evidence>
<dbReference type="PANTHER" id="PTHR12138">
    <property type="entry name" value="PRIMATE-EXPANDED PROTEIN FAMILY"/>
    <property type="match status" value="1"/>
</dbReference>
<dbReference type="PANTHER" id="PTHR12138:SF162">
    <property type="entry name" value="CHROMOSOME UNDETERMINED SCAFFOLD_275, WHOLE GENOME SHOTGUN SEQUENCE"/>
    <property type="match status" value="1"/>
</dbReference>
<organism evidence="1 2">
    <name type="scientific">Papio anubis</name>
    <name type="common">Olive baboon</name>
    <dbReference type="NCBI Taxonomy" id="9555"/>
    <lineage>
        <taxon>Eukaryota</taxon>
        <taxon>Metazoa</taxon>
        <taxon>Chordata</taxon>
        <taxon>Craniata</taxon>
        <taxon>Vertebrata</taxon>
        <taxon>Euteleostomi</taxon>
        <taxon>Mammalia</taxon>
        <taxon>Eutheria</taxon>
        <taxon>Euarchontoglires</taxon>
        <taxon>Primates</taxon>
        <taxon>Haplorrhini</taxon>
        <taxon>Catarrhini</taxon>
        <taxon>Cercopithecidae</taxon>
        <taxon>Cercopithecinae</taxon>
        <taxon>Papio</taxon>
    </lineage>
</organism>
<dbReference type="PRINTS" id="PR02045">
    <property type="entry name" value="F138DOMAIN"/>
</dbReference>
<dbReference type="AlphaFoldDB" id="A0A8I5P0U3"/>